<accession>A0A1W5CVE0</accession>
<dbReference type="PANTHER" id="PTHR43008:SF14">
    <property type="entry name" value="DEHYDROGENASE ARBD, PUTATIVE-RELATED"/>
    <property type="match status" value="1"/>
</dbReference>
<dbReference type="InterPro" id="IPR002347">
    <property type="entry name" value="SDR_fam"/>
</dbReference>
<feature type="compositionally biased region" description="Basic and acidic residues" evidence="4">
    <location>
        <begin position="58"/>
        <end position="70"/>
    </location>
</feature>
<evidence type="ECO:0000313" key="6">
    <source>
        <dbReference type="Proteomes" id="UP000192927"/>
    </source>
</evidence>
<dbReference type="Pfam" id="PF13561">
    <property type="entry name" value="adh_short_C2"/>
    <property type="match status" value="1"/>
</dbReference>
<dbReference type="PANTHER" id="PTHR43008">
    <property type="entry name" value="BENZIL REDUCTASE"/>
    <property type="match status" value="1"/>
</dbReference>
<reference evidence="6" key="1">
    <citation type="submission" date="2017-03" db="EMBL/GenBank/DDBJ databases">
        <authorList>
            <person name="Sharma R."/>
            <person name="Thines M."/>
        </authorList>
    </citation>
    <scope>NUCLEOTIDE SEQUENCE [LARGE SCALE GENOMIC DNA]</scope>
</reference>
<evidence type="ECO:0000313" key="5">
    <source>
        <dbReference type="EMBL" id="SLM34796.1"/>
    </source>
</evidence>
<dbReference type="Proteomes" id="UP000192927">
    <property type="component" value="Unassembled WGS sequence"/>
</dbReference>
<dbReference type="Gene3D" id="3.40.50.720">
    <property type="entry name" value="NAD(P)-binding Rossmann-like Domain"/>
    <property type="match status" value="1"/>
</dbReference>
<dbReference type="AlphaFoldDB" id="A0A1W5CVE0"/>
<evidence type="ECO:0000256" key="1">
    <source>
        <dbReference type="ARBA" id="ARBA00006484"/>
    </source>
</evidence>
<evidence type="ECO:0000256" key="2">
    <source>
        <dbReference type="ARBA" id="ARBA00022857"/>
    </source>
</evidence>
<dbReference type="SUPFAM" id="SSF51735">
    <property type="entry name" value="NAD(P)-binding Rossmann-fold domains"/>
    <property type="match status" value="1"/>
</dbReference>
<evidence type="ECO:0000256" key="4">
    <source>
        <dbReference type="SAM" id="MobiDB-lite"/>
    </source>
</evidence>
<comment type="similarity">
    <text evidence="1">Belongs to the short-chain dehydrogenases/reductases (SDR) family.</text>
</comment>
<dbReference type="PROSITE" id="PS00061">
    <property type="entry name" value="ADH_SHORT"/>
    <property type="match status" value="1"/>
</dbReference>
<organism evidence="5 6">
    <name type="scientific">Lasallia pustulata</name>
    <dbReference type="NCBI Taxonomy" id="136370"/>
    <lineage>
        <taxon>Eukaryota</taxon>
        <taxon>Fungi</taxon>
        <taxon>Dikarya</taxon>
        <taxon>Ascomycota</taxon>
        <taxon>Pezizomycotina</taxon>
        <taxon>Lecanoromycetes</taxon>
        <taxon>OSLEUM clade</taxon>
        <taxon>Umbilicariomycetidae</taxon>
        <taxon>Umbilicariales</taxon>
        <taxon>Umbilicariaceae</taxon>
        <taxon>Lasallia</taxon>
    </lineage>
</organism>
<protein>
    <submittedName>
        <fullName evidence="5">D-arabinitol dehydrogenase</fullName>
    </submittedName>
</protein>
<sequence length="365" mass="39487">MAASRLLRHSTHSATSFSRVASTVLKDFRPIDTVRPLTSSTKLYKEGKHSAPTGSSGENEHEGTFARTDREVRVEYPEEQDLPRSKPVQGRGGMHFKRTLASFSLDGRVGIVTGGARGLGLVMSQAMVVSGADVALVDLNKEEGERQAKSLMKHFREENPGAENVPAVTSHYADVSNPDSVNAAIAEIVQQHGKIDHLVTSAGFTENFDAIEYPYDRIKKLWGVNVDGTYLFATGVARHLMERKSPGSIVMIGSMSGAIVNVPQPQAPYNAAKAAVRHLAASLAVEWAHAGIRVNCISPGYMLTALTQKIMDDNPELQRQWTSLIPQGKMGNPVDLMGPVTFLLSDASQYVTGADLRVDGGYTVT</sequence>
<evidence type="ECO:0000256" key="3">
    <source>
        <dbReference type="ARBA" id="ARBA00023002"/>
    </source>
</evidence>
<dbReference type="FunFam" id="3.40.50.720:FF:000090">
    <property type="entry name" value="NADP-dependent mannitol dehydrogenase"/>
    <property type="match status" value="1"/>
</dbReference>
<proteinExistence type="inferred from homology"/>
<dbReference type="EMBL" id="FWEW01000417">
    <property type="protein sequence ID" value="SLM34796.1"/>
    <property type="molecule type" value="Genomic_DNA"/>
</dbReference>
<name>A0A1W5CVE0_9LECA</name>
<dbReference type="PRINTS" id="PR00080">
    <property type="entry name" value="SDRFAMILY"/>
</dbReference>
<dbReference type="InterPro" id="IPR036291">
    <property type="entry name" value="NAD(P)-bd_dom_sf"/>
</dbReference>
<keyword evidence="2" id="KW-0521">NADP</keyword>
<keyword evidence="6" id="KW-1185">Reference proteome</keyword>
<dbReference type="GO" id="GO:0019594">
    <property type="term" value="P:mannitol metabolic process"/>
    <property type="evidence" value="ECO:0007669"/>
    <property type="project" value="UniProtKB-ARBA"/>
</dbReference>
<dbReference type="GO" id="GO:0050664">
    <property type="term" value="F:oxidoreductase activity, acting on NAD(P)H, oxygen as acceptor"/>
    <property type="evidence" value="ECO:0007669"/>
    <property type="project" value="TreeGrafter"/>
</dbReference>
<feature type="region of interest" description="Disordered" evidence="4">
    <location>
        <begin position="42"/>
        <end position="70"/>
    </location>
</feature>
<keyword evidence="3" id="KW-0560">Oxidoreductase</keyword>
<dbReference type="InterPro" id="IPR020904">
    <property type="entry name" value="Sc_DH/Rdtase_CS"/>
</dbReference>
<dbReference type="PRINTS" id="PR00081">
    <property type="entry name" value="GDHRDH"/>
</dbReference>
<dbReference type="GO" id="GO:0050085">
    <property type="term" value="F:mannitol 2-dehydrogenase (NADP+) activity"/>
    <property type="evidence" value="ECO:0007669"/>
    <property type="project" value="UniProtKB-ARBA"/>
</dbReference>